<reference evidence="1" key="1">
    <citation type="submission" date="2010-04" db="EMBL/GenBank/DDBJ databases">
        <title>Complete sequence of Thiomonas intermedia K12.</title>
        <authorList>
            <consortium name="US DOE Joint Genome Institute"/>
            <person name="Lucas S."/>
            <person name="Copeland A."/>
            <person name="Lapidus A."/>
            <person name="Cheng J.-F."/>
            <person name="Bruce D."/>
            <person name="Goodwin L."/>
            <person name="Pitluck S."/>
            <person name="Davenport K."/>
            <person name="Detter J.C."/>
            <person name="Han C."/>
            <person name="Tapia R."/>
            <person name="Land M."/>
            <person name="Hauser L."/>
            <person name="Kyrpides N."/>
            <person name="Ovchinnikova G."/>
            <person name="Kerfeld C.A."/>
            <person name="Cannon G.C."/>
            <person name="Heinhorst S."/>
            <person name="Woyke T."/>
        </authorList>
    </citation>
    <scope>NUCLEOTIDE SEQUENCE [LARGE SCALE GENOMIC DNA]</scope>
    <source>
        <strain evidence="1">K12</strain>
    </source>
</reference>
<dbReference type="EMBL" id="CP002021">
    <property type="protein sequence ID" value="ADG31269.1"/>
    <property type="molecule type" value="Genomic_DNA"/>
</dbReference>
<proteinExistence type="predicted"/>
<dbReference type="AlphaFoldDB" id="D5X2C3"/>
<evidence type="ECO:0000313" key="1">
    <source>
        <dbReference type="EMBL" id="ADG31269.1"/>
    </source>
</evidence>
<dbReference type="BioCyc" id="TINT75379:TINT_RS09560-MONOMER"/>
<sequence>MRQGGAASMTGKSPRKKVDALYWQGRLRAAQAYLDAAQQAHLLAEEGQNCNPVISQMVLSAIAFGDSLTAKRAQVVNQQDHAQAPRLLRDVLGNLLPDGQERRYRRILSFKDEVQYGTRQATRDEAGRLLADLEEFARWAQELL</sequence>
<dbReference type="KEGG" id="tin:Tint_1905"/>
<dbReference type="HOGENOM" id="CLU_148022_0_0_4"/>
<accession>D5X2C3</accession>
<organism evidence="1">
    <name type="scientific">Thiomonas intermedia (strain K12)</name>
    <name type="common">Thiobacillus intermedius</name>
    <dbReference type="NCBI Taxonomy" id="75379"/>
    <lineage>
        <taxon>Bacteria</taxon>
        <taxon>Pseudomonadati</taxon>
        <taxon>Pseudomonadota</taxon>
        <taxon>Betaproteobacteria</taxon>
        <taxon>Burkholderiales</taxon>
        <taxon>Thiomonas</taxon>
    </lineage>
</organism>
<evidence type="ECO:0008006" key="2">
    <source>
        <dbReference type="Google" id="ProtNLM"/>
    </source>
</evidence>
<name>D5X2C3_THIK1</name>
<protein>
    <recommendedName>
        <fullName evidence="2">HEPN domain-containing protein</fullName>
    </recommendedName>
</protein>
<gene>
    <name evidence="1" type="ordered locus">Tint_1905</name>
</gene>
<dbReference type="eggNOG" id="ENOG5033712">
    <property type="taxonomic scope" value="Bacteria"/>
</dbReference>